<feature type="domain" description="DUF4189" evidence="1">
    <location>
        <begin position="3"/>
        <end position="91"/>
    </location>
</feature>
<proteinExistence type="predicted"/>
<organism evidence="2 3">
    <name type="scientific">Dyella ginsengisoli</name>
    <dbReference type="NCBI Taxonomy" id="363848"/>
    <lineage>
        <taxon>Bacteria</taxon>
        <taxon>Pseudomonadati</taxon>
        <taxon>Pseudomonadota</taxon>
        <taxon>Gammaproteobacteria</taxon>
        <taxon>Lysobacterales</taxon>
        <taxon>Rhodanobacteraceae</taxon>
        <taxon>Dyella</taxon>
    </lineage>
</organism>
<keyword evidence="3" id="KW-1185">Reference proteome</keyword>
<sequence length="95" mass="9897">MDETSGKFSSAGDLPTKRVATETALTECNRDGGARCVVVATYGNGCGVIVMGDKTRHQGFADVSADHAKQTAMATCKKDGNQSCTVVYSECSLGQ</sequence>
<dbReference type="Pfam" id="PF13827">
    <property type="entry name" value="DUF4189"/>
    <property type="match status" value="1"/>
</dbReference>
<dbReference type="Proteomes" id="UP001620460">
    <property type="component" value="Unassembled WGS sequence"/>
</dbReference>
<protein>
    <submittedName>
        <fullName evidence="2">DUF4189 domain-containing protein</fullName>
    </submittedName>
</protein>
<reference evidence="2 3" key="1">
    <citation type="submission" date="2020-10" db="EMBL/GenBank/DDBJ databases">
        <title>Phylogeny of dyella-like bacteria.</title>
        <authorList>
            <person name="Fu J."/>
        </authorList>
    </citation>
    <scope>NUCLEOTIDE SEQUENCE [LARGE SCALE GENOMIC DNA]</scope>
    <source>
        <strain evidence="2 3">Gsoil3046</strain>
    </source>
</reference>
<dbReference type="EMBL" id="JADIKM010000006">
    <property type="protein sequence ID" value="MFK2905907.1"/>
    <property type="molecule type" value="Genomic_DNA"/>
</dbReference>
<dbReference type="InterPro" id="IPR025240">
    <property type="entry name" value="DUF4189"/>
</dbReference>
<evidence type="ECO:0000259" key="1">
    <source>
        <dbReference type="Pfam" id="PF13827"/>
    </source>
</evidence>
<evidence type="ECO:0000313" key="3">
    <source>
        <dbReference type="Proteomes" id="UP001620460"/>
    </source>
</evidence>
<comment type="caution">
    <text evidence="2">The sequence shown here is derived from an EMBL/GenBank/DDBJ whole genome shotgun (WGS) entry which is preliminary data.</text>
</comment>
<evidence type="ECO:0000313" key="2">
    <source>
        <dbReference type="EMBL" id="MFK2905907.1"/>
    </source>
</evidence>
<accession>A0ABW8JXN6</accession>
<name>A0ABW8JXN6_9GAMM</name>
<gene>
    <name evidence="2" type="ORF">ISP17_18245</name>
</gene>